<keyword evidence="2" id="KW-1185">Reference proteome</keyword>
<comment type="caution">
    <text evidence="1">The sequence shown here is derived from an EMBL/GenBank/DDBJ whole genome shotgun (WGS) entry which is preliminary data.</text>
</comment>
<dbReference type="SUPFAM" id="SSF53335">
    <property type="entry name" value="S-adenosyl-L-methionine-dependent methyltransferases"/>
    <property type="match status" value="1"/>
</dbReference>
<evidence type="ECO:0000313" key="1">
    <source>
        <dbReference type="EMBL" id="MFC4834187.1"/>
    </source>
</evidence>
<gene>
    <name evidence="1" type="ORF">ACFPEL_17355</name>
</gene>
<sequence length="268" mass="30071">MLSRIRRRLHRLNDRTREKSEQLMSALGVHHSEERLIADAANYWADRSDPRWLDDSHWCGGRRVDEGRFDQIGTDHLALFDQLAAMVGGRPQLGRVLEWGVGGGANAARFAPRAESFVALDINPHSTAEAARVVKDHCHTPVTEVVVDIAAPDAVLDDVAAGSVDLFLCLYVLELVPSPDYGLRLMRLAATMLRPGALAFVQIKYSTGATGTWSPRRNYRFHNANMTTYRLDHFWTAMDDMGLRPVGMTLVPESDLDQNYGYLLLRRT</sequence>
<organism evidence="1 2">
    <name type="scientific">Actinomycetospora chibensis</name>
    <dbReference type="NCBI Taxonomy" id="663606"/>
    <lineage>
        <taxon>Bacteria</taxon>
        <taxon>Bacillati</taxon>
        <taxon>Actinomycetota</taxon>
        <taxon>Actinomycetes</taxon>
        <taxon>Pseudonocardiales</taxon>
        <taxon>Pseudonocardiaceae</taxon>
        <taxon>Actinomycetospora</taxon>
    </lineage>
</organism>
<dbReference type="Gene3D" id="3.40.50.150">
    <property type="entry name" value="Vaccinia Virus protein VP39"/>
    <property type="match status" value="1"/>
</dbReference>
<dbReference type="RefSeq" id="WP_345332721.1">
    <property type="nucleotide sequence ID" value="NZ_BAABHN010000038.1"/>
</dbReference>
<dbReference type="EC" id="2.1.1.64" evidence="1"/>
<protein>
    <submittedName>
        <fullName evidence="1">Class I SAM-dependent methyltransferase</fullName>
        <ecNumber evidence="1">2.1.1.222</ecNumber>
        <ecNumber evidence="1">2.1.1.64</ecNumber>
    </submittedName>
</protein>
<dbReference type="Pfam" id="PF13489">
    <property type="entry name" value="Methyltransf_23"/>
    <property type="match status" value="1"/>
</dbReference>
<dbReference type="GO" id="GO:0061542">
    <property type="term" value="F:3-demethylubiquinol 3-O-methyltransferase activity"/>
    <property type="evidence" value="ECO:0007669"/>
    <property type="project" value="UniProtKB-EC"/>
</dbReference>
<dbReference type="EC" id="2.1.1.222" evidence="1"/>
<reference evidence="2" key="1">
    <citation type="journal article" date="2019" name="Int. J. Syst. Evol. Microbiol.">
        <title>The Global Catalogue of Microorganisms (GCM) 10K type strain sequencing project: providing services to taxonomists for standard genome sequencing and annotation.</title>
        <authorList>
            <consortium name="The Broad Institute Genomics Platform"/>
            <consortium name="The Broad Institute Genome Sequencing Center for Infectious Disease"/>
            <person name="Wu L."/>
            <person name="Ma J."/>
        </authorList>
    </citation>
    <scope>NUCLEOTIDE SEQUENCE [LARGE SCALE GENOMIC DNA]</scope>
    <source>
        <strain evidence="2">CCUG 50347</strain>
    </source>
</reference>
<dbReference type="GO" id="GO:0032259">
    <property type="term" value="P:methylation"/>
    <property type="evidence" value="ECO:0007669"/>
    <property type="project" value="UniProtKB-KW"/>
</dbReference>
<accession>A0ABV9RLD3</accession>
<evidence type="ECO:0000313" key="2">
    <source>
        <dbReference type="Proteomes" id="UP001595909"/>
    </source>
</evidence>
<dbReference type="Proteomes" id="UP001595909">
    <property type="component" value="Unassembled WGS sequence"/>
</dbReference>
<dbReference type="CDD" id="cd02440">
    <property type="entry name" value="AdoMet_MTases"/>
    <property type="match status" value="1"/>
</dbReference>
<dbReference type="InterPro" id="IPR029063">
    <property type="entry name" value="SAM-dependent_MTases_sf"/>
</dbReference>
<dbReference type="EMBL" id="JBHSIM010000038">
    <property type="protein sequence ID" value="MFC4834187.1"/>
    <property type="molecule type" value="Genomic_DNA"/>
</dbReference>
<keyword evidence="1" id="KW-0489">Methyltransferase</keyword>
<proteinExistence type="predicted"/>
<name>A0ABV9RLD3_9PSEU</name>
<dbReference type="GO" id="GO:0102208">
    <property type="term" value="F:2-polyprenyl-6-hydroxyphenol methylase activity"/>
    <property type="evidence" value="ECO:0007669"/>
    <property type="project" value="UniProtKB-EC"/>
</dbReference>
<keyword evidence="1" id="KW-0808">Transferase</keyword>